<dbReference type="RefSeq" id="XP_001308595.1">
    <property type="nucleotide sequence ID" value="XM_001308594.1"/>
</dbReference>
<dbReference type="AlphaFoldDB" id="A2FHE8"/>
<accession>A2FHE8</accession>
<dbReference type="VEuPathDB" id="TrichDB:TVAGG3_0451200"/>
<dbReference type="SMR" id="A2FHE8"/>
<dbReference type="InParanoid" id="A2FHE8"/>
<keyword evidence="3" id="KW-1185">Reference proteome</keyword>
<reference evidence="2" key="2">
    <citation type="journal article" date="2007" name="Science">
        <title>Draft genome sequence of the sexually transmitted pathogen Trichomonas vaginalis.</title>
        <authorList>
            <person name="Carlton J.M."/>
            <person name="Hirt R.P."/>
            <person name="Silva J.C."/>
            <person name="Delcher A.L."/>
            <person name="Schatz M."/>
            <person name="Zhao Q."/>
            <person name="Wortman J.R."/>
            <person name="Bidwell S.L."/>
            <person name="Alsmark U.C.M."/>
            <person name="Besteiro S."/>
            <person name="Sicheritz-Ponten T."/>
            <person name="Noel C.J."/>
            <person name="Dacks J.B."/>
            <person name="Foster P.G."/>
            <person name="Simillion C."/>
            <person name="Van de Peer Y."/>
            <person name="Miranda-Saavedra D."/>
            <person name="Barton G.J."/>
            <person name="Westrop G.D."/>
            <person name="Mueller S."/>
            <person name="Dessi D."/>
            <person name="Fiori P.L."/>
            <person name="Ren Q."/>
            <person name="Paulsen I."/>
            <person name="Zhang H."/>
            <person name="Bastida-Corcuera F.D."/>
            <person name="Simoes-Barbosa A."/>
            <person name="Brown M.T."/>
            <person name="Hayes R.D."/>
            <person name="Mukherjee M."/>
            <person name="Okumura C.Y."/>
            <person name="Schneider R."/>
            <person name="Smith A.J."/>
            <person name="Vanacova S."/>
            <person name="Villalvazo M."/>
            <person name="Haas B.J."/>
            <person name="Pertea M."/>
            <person name="Feldblyum T.V."/>
            <person name="Utterback T.R."/>
            <person name="Shu C.L."/>
            <person name="Osoegawa K."/>
            <person name="de Jong P.J."/>
            <person name="Hrdy I."/>
            <person name="Horvathova L."/>
            <person name="Zubacova Z."/>
            <person name="Dolezal P."/>
            <person name="Malik S.B."/>
            <person name="Logsdon J.M. Jr."/>
            <person name="Henze K."/>
            <person name="Gupta A."/>
            <person name="Wang C.C."/>
            <person name="Dunne R.L."/>
            <person name="Upcroft J.A."/>
            <person name="Upcroft P."/>
            <person name="White O."/>
            <person name="Salzberg S.L."/>
            <person name="Tang P."/>
            <person name="Chiu C.-H."/>
            <person name="Lee Y.-S."/>
            <person name="Embley T.M."/>
            <person name="Coombs G.H."/>
            <person name="Mottram J.C."/>
            <person name="Tachezy J."/>
            <person name="Fraser-Liggett C.M."/>
            <person name="Johnson P.J."/>
        </authorList>
    </citation>
    <scope>NUCLEOTIDE SEQUENCE [LARGE SCALE GENOMIC DNA]</scope>
    <source>
        <strain evidence="2">G3</strain>
    </source>
</reference>
<organism evidence="2 3">
    <name type="scientific">Trichomonas vaginalis (strain ATCC PRA-98 / G3)</name>
    <dbReference type="NCBI Taxonomy" id="412133"/>
    <lineage>
        <taxon>Eukaryota</taxon>
        <taxon>Metamonada</taxon>
        <taxon>Parabasalia</taxon>
        <taxon>Trichomonadida</taxon>
        <taxon>Trichomonadidae</taxon>
        <taxon>Trichomonas</taxon>
    </lineage>
</organism>
<dbReference type="Proteomes" id="UP000001542">
    <property type="component" value="Unassembled WGS sequence"/>
</dbReference>
<dbReference type="VEuPathDB" id="TrichDB:TVAG_168740"/>
<gene>
    <name evidence="2" type="ORF">TVAG_168740</name>
</gene>
<evidence type="ECO:0000313" key="2">
    <source>
        <dbReference type="EMBL" id="EAX95665.1"/>
    </source>
</evidence>
<proteinExistence type="predicted"/>
<evidence type="ECO:0000256" key="1">
    <source>
        <dbReference type="SAM" id="Coils"/>
    </source>
</evidence>
<sequence>MSLHKISSLLEQNESIINVNLYSDQLKSILDQIVDMVSHQEQQINNLENVVKTKAEIHDIEKINNSLSTFNEAFVRDLIDKSSSKISESIENLNKYISETIETKNNATNVEIKKLETTFTERFITNEQNLGIQGQRINDLSKNSRYIFDKIDEYQNNFTTIEQRLKKLEDKSEDALIKRIDGLELIIENIKQKTEADIKQIDGKITEALNQISADRTLNDNKMKDLGEKIIDIQGKIAADSLIQLELKDPLDASMIIHTIQRNDRRVDLLNQSFIATQNACDDQSKFFNGIHRCLIDLSKEVALLNNDLNLTKEQIPSCLKNSIHDILKLKSKIDAFLETSNASFKATATALNDLNDRLVETEELTKNKSTTKMGFTDIINSLGRAGSGFQKLIDDQTKFLAKSSDITLEPTEKHTISIPTLNIGKEVEVETDDRAAFEIEMNQKFSDLVSRLETEVSQTNEFKKEITTLMDKKADLSTIDRILEKMKSSINQMKEKLNHINTKQPVQIQPDTEPESYLRSKKLKSYTAHTSQSALGKPLPPLPTSAQAYDIIYK</sequence>
<keyword evidence="1" id="KW-0175">Coiled coil</keyword>
<protein>
    <submittedName>
        <fullName evidence="2">Uncharacterized protein</fullName>
    </submittedName>
</protein>
<evidence type="ECO:0000313" key="3">
    <source>
        <dbReference type="Proteomes" id="UP000001542"/>
    </source>
</evidence>
<feature type="coiled-coil region" evidence="1">
    <location>
        <begin position="151"/>
        <end position="211"/>
    </location>
</feature>
<dbReference type="EMBL" id="DS113794">
    <property type="protein sequence ID" value="EAX95665.1"/>
    <property type="molecule type" value="Genomic_DNA"/>
</dbReference>
<dbReference type="KEGG" id="tva:4753437"/>
<name>A2FHE8_TRIV3</name>
<reference evidence="2" key="1">
    <citation type="submission" date="2006-10" db="EMBL/GenBank/DDBJ databases">
        <authorList>
            <person name="Amadeo P."/>
            <person name="Zhao Q."/>
            <person name="Wortman J."/>
            <person name="Fraser-Liggett C."/>
            <person name="Carlton J."/>
        </authorList>
    </citation>
    <scope>NUCLEOTIDE SEQUENCE</scope>
    <source>
        <strain evidence="2">G3</strain>
    </source>
</reference>